<organism evidence="3">
    <name type="scientific">Angiostrongylus costaricensis</name>
    <name type="common">Nematode worm</name>
    <dbReference type="NCBI Taxonomy" id="334426"/>
    <lineage>
        <taxon>Eukaryota</taxon>
        <taxon>Metazoa</taxon>
        <taxon>Ecdysozoa</taxon>
        <taxon>Nematoda</taxon>
        <taxon>Chromadorea</taxon>
        <taxon>Rhabditida</taxon>
        <taxon>Rhabditina</taxon>
        <taxon>Rhabditomorpha</taxon>
        <taxon>Strongyloidea</taxon>
        <taxon>Metastrongylidae</taxon>
        <taxon>Angiostrongylus</taxon>
    </lineage>
</organism>
<proteinExistence type="predicted"/>
<sequence length="67" mass="7812">MDGNTDWVAQNLQRQRKILEEKQRQKRITSATIRWNKMPCTDVNSMDPTRGYVKLTTIGIVVHIRNG</sequence>
<keyword evidence="2" id="KW-1185">Reference proteome</keyword>
<gene>
    <name evidence="1" type="ORF">ACOC_LOCUS12721</name>
</gene>
<evidence type="ECO:0000313" key="3">
    <source>
        <dbReference type="WBParaSite" id="ACOC_0001272001-mRNA-1"/>
    </source>
</evidence>
<dbReference type="WBParaSite" id="ACOC_0001272001-mRNA-1">
    <property type="protein sequence ID" value="ACOC_0001272001-mRNA-1"/>
    <property type="gene ID" value="ACOC_0001272001"/>
</dbReference>
<evidence type="ECO:0000313" key="1">
    <source>
        <dbReference type="EMBL" id="VDM64306.1"/>
    </source>
</evidence>
<accession>A0A0R3Q158</accession>
<name>A0A0R3Q158_ANGCS</name>
<dbReference type="EMBL" id="UYYA01005186">
    <property type="protein sequence ID" value="VDM64306.1"/>
    <property type="molecule type" value="Genomic_DNA"/>
</dbReference>
<dbReference type="Proteomes" id="UP000267027">
    <property type="component" value="Unassembled WGS sequence"/>
</dbReference>
<reference evidence="3" key="1">
    <citation type="submission" date="2017-02" db="UniProtKB">
        <authorList>
            <consortium name="WormBaseParasite"/>
        </authorList>
    </citation>
    <scope>IDENTIFICATION</scope>
</reference>
<protein>
    <submittedName>
        <fullName evidence="1 3">Uncharacterized protein</fullName>
    </submittedName>
</protein>
<evidence type="ECO:0000313" key="2">
    <source>
        <dbReference type="Proteomes" id="UP000267027"/>
    </source>
</evidence>
<reference evidence="1 2" key="2">
    <citation type="submission" date="2018-11" db="EMBL/GenBank/DDBJ databases">
        <authorList>
            <consortium name="Pathogen Informatics"/>
        </authorList>
    </citation>
    <scope>NUCLEOTIDE SEQUENCE [LARGE SCALE GENOMIC DNA]</scope>
    <source>
        <strain evidence="1 2">Costa Rica</strain>
    </source>
</reference>
<dbReference type="AlphaFoldDB" id="A0A0R3Q158"/>
<dbReference type="OrthoDB" id="5850654at2759"/>
<dbReference type="OMA" id="SASIRCN"/>